<accession>A0A6J8ERK0</accession>
<sequence>MATAGSTGNNTGKIKTNYARLGHAVQDELQNLLRELLVFKEPPHLLDGHVHANQYLSKNLRPHEWAVIQGVQTNLYNNVDVSLMYKIIRNLNLVPPPTRGWDNQIHPMVSEITIGDDIERIRHRRNEIVHRGNTKVDNSELANYFLLFKDIAGRFEMYLCKQNQELVSRISTLKPAVWMKKRKRCISKDY</sequence>
<organism evidence="2 3">
    <name type="scientific">Mytilus coruscus</name>
    <name type="common">Sea mussel</name>
    <dbReference type="NCBI Taxonomy" id="42192"/>
    <lineage>
        <taxon>Eukaryota</taxon>
        <taxon>Metazoa</taxon>
        <taxon>Spiralia</taxon>
        <taxon>Lophotrochozoa</taxon>
        <taxon>Mollusca</taxon>
        <taxon>Bivalvia</taxon>
        <taxon>Autobranchia</taxon>
        <taxon>Pteriomorphia</taxon>
        <taxon>Mytilida</taxon>
        <taxon>Mytiloidea</taxon>
        <taxon>Mytilidae</taxon>
        <taxon>Mytilinae</taxon>
        <taxon>Mytilus</taxon>
    </lineage>
</organism>
<reference evidence="2 3" key="1">
    <citation type="submission" date="2020-06" db="EMBL/GenBank/DDBJ databases">
        <authorList>
            <person name="Li R."/>
            <person name="Bekaert M."/>
        </authorList>
    </citation>
    <scope>NUCLEOTIDE SEQUENCE [LARGE SCALE GENOMIC DNA]</scope>
    <source>
        <strain evidence="3">wild</strain>
    </source>
</reference>
<dbReference type="Proteomes" id="UP000507470">
    <property type="component" value="Unassembled WGS sequence"/>
</dbReference>
<name>A0A6J8ERK0_MYTCO</name>
<dbReference type="InterPro" id="IPR041249">
    <property type="entry name" value="HEPN_DZIP3"/>
</dbReference>
<proteinExistence type="predicted"/>
<protein>
    <recommendedName>
        <fullName evidence="1">DZIP3-like HEPN domain-containing protein</fullName>
    </recommendedName>
</protein>
<evidence type="ECO:0000313" key="3">
    <source>
        <dbReference type="Proteomes" id="UP000507470"/>
    </source>
</evidence>
<dbReference type="AlphaFoldDB" id="A0A6J8ERK0"/>
<dbReference type="OrthoDB" id="6117882at2759"/>
<keyword evidence="3" id="KW-1185">Reference proteome</keyword>
<dbReference type="EMBL" id="CACVKT020009726">
    <property type="protein sequence ID" value="CAC5423148.1"/>
    <property type="molecule type" value="Genomic_DNA"/>
</dbReference>
<gene>
    <name evidence="2" type="ORF">MCOR_55148</name>
</gene>
<evidence type="ECO:0000259" key="1">
    <source>
        <dbReference type="Pfam" id="PF18738"/>
    </source>
</evidence>
<evidence type="ECO:0000313" key="2">
    <source>
        <dbReference type="EMBL" id="CAC5423148.1"/>
    </source>
</evidence>
<feature type="domain" description="DZIP3-like HEPN" evidence="1">
    <location>
        <begin position="49"/>
        <end position="150"/>
    </location>
</feature>
<dbReference type="Pfam" id="PF18738">
    <property type="entry name" value="HEPN_DZIP3"/>
    <property type="match status" value="1"/>
</dbReference>